<dbReference type="EMBL" id="BRXZ01008056">
    <property type="protein sequence ID" value="GMI20614.1"/>
    <property type="molecule type" value="Genomic_DNA"/>
</dbReference>
<feature type="repeat" description="Solcar" evidence="4">
    <location>
        <begin position="24"/>
        <end position="104"/>
    </location>
</feature>
<dbReference type="SUPFAM" id="SSF103506">
    <property type="entry name" value="Mitochondrial carrier"/>
    <property type="match status" value="1"/>
</dbReference>
<evidence type="ECO:0000256" key="4">
    <source>
        <dbReference type="PROSITE-ProRule" id="PRU00282"/>
    </source>
</evidence>
<proteinExistence type="predicted"/>
<accession>A0A9W7FUG9</accession>
<keyword evidence="6" id="KW-1185">Reference proteome</keyword>
<keyword evidence="3 4" id="KW-0472">Membrane</keyword>
<dbReference type="GO" id="GO:0016020">
    <property type="term" value="C:membrane"/>
    <property type="evidence" value="ECO:0007669"/>
    <property type="project" value="UniProtKB-SubCell"/>
</dbReference>
<evidence type="ECO:0000256" key="3">
    <source>
        <dbReference type="ARBA" id="ARBA00023136"/>
    </source>
</evidence>
<dbReference type="InterPro" id="IPR018108">
    <property type="entry name" value="MCP_transmembrane"/>
</dbReference>
<evidence type="ECO:0000313" key="6">
    <source>
        <dbReference type="Proteomes" id="UP001165082"/>
    </source>
</evidence>
<evidence type="ECO:0000256" key="1">
    <source>
        <dbReference type="ARBA" id="ARBA00004141"/>
    </source>
</evidence>
<evidence type="ECO:0000313" key="5">
    <source>
        <dbReference type="EMBL" id="GMI20614.1"/>
    </source>
</evidence>
<dbReference type="OrthoDB" id="448427at2759"/>
<sequence length="297" mass="31145">MSPSNPSSQPSNPITSQTINVNIQQSLSRGLTGAIGSIPGTILAHPFDVTKIILQSGLASNFRNSLPLALKGPTGPYRGLTAGIKQKFITRGPMFLLSDFFTQTLHVKTPLTLDQSVFFGSVLSGYSTGALASLSEWSKVQSAVLPLSPSPLSPPPRPSTALSLLSRSLKSGRLPMLCSRVHAAGTRNAIFDCTFFTISSRLNAEHRASQAGAYAKAAVAAVVVDYLFDAACKRMMSVGPGGEVGGVWGEVWGLVGREGIRGAYRGVGVKAAEFAVSYGATGMVAMKARKVWGGEEG</sequence>
<dbReference type="PROSITE" id="PS50920">
    <property type="entry name" value="SOLCAR"/>
    <property type="match status" value="1"/>
</dbReference>
<keyword evidence="2 4" id="KW-0812">Transmembrane</keyword>
<dbReference type="InterPro" id="IPR023395">
    <property type="entry name" value="MCP_dom_sf"/>
</dbReference>
<protein>
    <recommendedName>
        <fullName evidence="7">Mitochondrial carrier protein</fullName>
    </recommendedName>
</protein>
<reference evidence="5" key="1">
    <citation type="submission" date="2022-07" db="EMBL/GenBank/DDBJ databases">
        <title>Genome analysis of Parmales, a sister group of diatoms, reveals the evolutionary specialization of diatoms from phago-mixotrophs to photoautotrophs.</title>
        <authorList>
            <person name="Ban H."/>
            <person name="Sato S."/>
            <person name="Yoshikawa S."/>
            <person name="Kazumasa Y."/>
            <person name="Nakamura Y."/>
            <person name="Ichinomiya M."/>
            <person name="Saitoh K."/>
            <person name="Sato N."/>
            <person name="Blanc-Mathieu R."/>
            <person name="Endo H."/>
            <person name="Kuwata A."/>
            <person name="Ogata H."/>
        </authorList>
    </citation>
    <scope>NUCLEOTIDE SEQUENCE</scope>
</reference>
<dbReference type="Gene3D" id="1.50.40.10">
    <property type="entry name" value="Mitochondrial carrier domain"/>
    <property type="match status" value="1"/>
</dbReference>
<name>A0A9W7FUG9_9STRA</name>
<comment type="subcellular location">
    <subcellularLocation>
        <location evidence="1">Membrane</location>
        <topology evidence="1">Multi-pass membrane protein</topology>
    </subcellularLocation>
</comment>
<comment type="caution">
    <text evidence="5">The sequence shown here is derived from an EMBL/GenBank/DDBJ whole genome shotgun (WGS) entry which is preliminary data.</text>
</comment>
<gene>
    <name evidence="5" type="ORF">TrRE_jg5373</name>
</gene>
<organism evidence="5 6">
    <name type="scientific">Triparma retinervis</name>
    <dbReference type="NCBI Taxonomy" id="2557542"/>
    <lineage>
        <taxon>Eukaryota</taxon>
        <taxon>Sar</taxon>
        <taxon>Stramenopiles</taxon>
        <taxon>Ochrophyta</taxon>
        <taxon>Bolidophyceae</taxon>
        <taxon>Parmales</taxon>
        <taxon>Triparmaceae</taxon>
        <taxon>Triparma</taxon>
    </lineage>
</organism>
<evidence type="ECO:0008006" key="7">
    <source>
        <dbReference type="Google" id="ProtNLM"/>
    </source>
</evidence>
<evidence type="ECO:0000256" key="2">
    <source>
        <dbReference type="ARBA" id="ARBA00022692"/>
    </source>
</evidence>
<dbReference type="AlphaFoldDB" id="A0A9W7FUG9"/>
<dbReference type="Proteomes" id="UP001165082">
    <property type="component" value="Unassembled WGS sequence"/>
</dbReference>